<dbReference type="EMBL" id="BONF01000082">
    <property type="protein sequence ID" value="GIF86536.1"/>
    <property type="molecule type" value="Genomic_DNA"/>
</dbReference>
<sequence length="174" mass="18322">MLTACSPAPEPIVALAVRDGRPIAVLVTCGSGLSQISVYEKDRTRTATPEPGDPAATPTMRQHISWGVHGNATTEVVEVELLGTPPPGWTSNEPTVVIGLPTPGAFEVVPLPSLQPDVRYGLGGRSHRDAIVVDFKTADFSRIGPGEVLAPDDGVSVLMPRADFEENARDTCDG</sequence>
<gene>
    <name evidence="1" type="ORF">Cba03nite_78850</name>
</gene>
<dbReference type="RefSeq" id="WP_376819257.1">
    <property type="nucleotide sequence ID" value="NZ_JBHTGC010000001.1"/>
</dbReference>
<reference evidence="1 2" key="1">
    <citation type="submission" date="2021-01" db="EMBL/GenBank/DDBJ databases">
        <title>Whole genome shotgun sequence of Catellatospora bangladeshensis NBRC 107357.</title>
        <authorList>
            <person name="Komaki H."/>
            <person name="Tamura T."/>
        </authorList>
    </citation>
    <scope>NUCLEOTIDE SEQUENCE [LARGE SCALE GENOMIC DNA]</scope>
    <source>
        <strain evidence="1 2">NBRC 107357</strain>
    </source>
</reference>
<evidence type="ECO:0000313" key="2">
    <source>
        <dbReference type="Proteomes" id="UP000601223"/>
    </source>
</evidence>
<accession>A0A8J3JT39</accession>
<keyword evidence="2" id="KW-1185">Reference proteome</keyword>
<proteinExistence type="predicted"/>
<dbReference type="Proteomes" id="UP000601223">
    <property type="component" value="Unassembled WGS sequence"/>
</dbReference>
<evidence type="ECO:0000313" key="1">
    <source>
        <dbReference type="EMBL" id="GIF86536.1"/>
    </source>
</evidence>
<name>A0A8J3JT39_9ACTN</name>
<protein>
    <submittedName>
        <fullName evidence="1">Uncharacterized protein</fullName>
    </submittedName>
</protein>
<comment type="caution">
    <text evidence="1">The sequence shown here is derived from an EMBL/GenBank/DDBJ whole genome shotgun (WGS) entry which is preliminary data.</text>
</comment>
<dbReference type="AlphaFoldDB" id="A0A8J3JT39"/>
<organism evidence="1 2">
    <name type="scientific">Catellatospora bangladeshensis</name>
    <dbReference type="NCBI Taxonomy" id="310355"/>
    <lineage>
        <taxon>Bacteria</taxon>
        <taxon>Bacillati</taxon>
        <taxon>Actinomycetota</taxon>
        <taxon>Actinomycetes</taxon>
        <taxon>Micromonosporales</taxon>
        <taxon>Micromonosporaceae</taxon>
        <taxon>Catellatospora</taxon>
    </lineage>
</organism>